<comment type="caution">
    <text evidence="1">The sequence shown here is derived from an EMBL/GenBank/DDBJ whole genome shotgun (WGS) entry which is preliminary data.</text>
</comment>
<proteinExistence type="predicted"/>
<gene>
    <name evidence="1" type="ORF">WQQ_35430</name>
</gene>
<dbReference type="Proteomes" id="UP000003704">
    <property type="component" value="Unassembled WGS sequence"/>
</dbReference>
<dbReference type="AlphaFoldDB" id="I8T3Q8"/>
<evidence type="ECO:0000313" key="1">
    <source>
        <dbReference type="EMBL" id="EIT68348.1"/>
    </source>
</evidence>
<dbReference type="EMBL" id="AKGD01000003">
    <property type="protein sequence ID" value="EIT68348.1"/>
    <property type="molecule type" value="Genomic_DNA"/>
</dbReference>
<sequence>MRIERPVWYVIHVFRVTRKRRPMTESTTARAEPGRICRKRLSFEEALPKIRGSKNGMGLVVEVPAVRGEWALDMNAEPGLPARK</sequence>
<protein>
    <submittedName>
        <fullName evidence="1">Uncharacterized protein</fullName>
    </submittedName>
</protein>
<dbReference type="STRING" id="1172194.WQQ_35430"/>
<keyword evidence="2" id="KW-1185">Reference proteome</keyword>
<evidence type="ECO:0000313" key="2">
    <source>
        <dbReference type="Proteomes" id="UP000003704"/>
    </source>
</evidence>
<accession>I8T3Q8</accession>
<reference evidence="1 2" key="1">
    <citation type="journal article" date="2012" name="J. Bacteriol.">
        <title>Genome Sequence of n-Alkane-Degrading Hydrocarboniphaga effusa Strain AP103T (ATCC BAA-332T).</title>
        <authorList>
            <person name="Chang H.K."/>
            <person name="Zylstra G.J."/>
            <person name="Chae J.C."/>
        </authorList>
    </citation>
    <scope>NUCLEOTIDE SEQUENCE [LARGE SCALE GENOMIC DNA]</scope>
    <source>
        <strain evidence="1 2">AP103</strain>
    </source>
</reference>
<organism evidence="1 2">
    <name type="scientific">Hydrocarboniphaga effusa AP103</name>
    <dbReference type="NCBI Taxonomy" id="1172194"/>
    <lineage>
        <taxon>Bacteria</taxon>
        <taxon>Pseudomonadati</taxon>
        <taxon>Pseudomonadota</taxon>
        <taxon>Gammaproteobacteria</taxon>
        <taxon>Nevskiales</taxon>
        <taxon>Nevskiaceae</taxon>
        <taxon>Hydrocarboniphaga</taxon>
    </lineage>
</organism>
<name>I8T3Q8_9GAMM</name>